<gene>
    <name evidence="11" type="primary">cobD</name>
    <name evidence="11" type="ORF">ACFSKQ_05335</name>
</gene>
<evidence type="ECO:0000256" key="4">
    <source>
        <dbReference type="ARBA" id="ARBA00012285"/>
    </source>
</evidence>
<feature type="domain" description="Aminotransferase class I/classII large" evidence="10">
    <location>
        <begin position="82"/>
        <end position="328"/>
    </location>
</feature>
<dbReference type="InterPro" id="IPR005860">
    <property type="entry name" value="CobD"/>
</dbReference>
<reference evidence="12" key="1">
    <citation type="journal article" date="2019" name="Int. J. Syst. Evol. Microbiol.">
        <title>The Global Catalogue of Microorganisms (GCM) 10K type strain sequencing project: providing services to taxonomists for standard genome sequencing and annotation.</title>
        <authorList>
            <consortium name="The Broad Institute Genomics Platform"/>
            <consortium name="The Broad Institute Genome Sequencing Center for Infectious Disease"/>
            <person name="Wu L."/>
            <person name="Ma J."/>
        </authorList>
    </citation>
    <scope>NUCLEOTIDE SEQUENCE [LARGE SCALE GENOMIC DNA]</scope>
    <source>
        <strain evidence="12">ZS-35-S2</strain>
    </source>
</reference>
<evidence type="ECO:0000259" key="10">
    <source>
        <dbReference type="Pfam" id="PF00155"/>
    </source>
</evidence>
<dbReference type="InterPro" id="IPR004838">
    <property type="entry name" value="NHTrfase_class1_PyrdxlP-BS"/>
</dbReference>
<dbReference type="SUPFAM" id="SSF53383">
    <property type="entry name" value="PLP-dependent transferases"/>
    <property type="match status" value="1"/>
</dbReference>
<dbReference type="NCBIfam" id="TIGR01140">
    <property type="entry name" value="L_thr_O3P_dcar"/>
    <property type="match status" value="1"/>
</dbReference>
<sequence length="344" mass="35538">MALVAGKPLADVTDHGGSLSRAAEMFPRARGPWLDLSTGINPFSYPLGALPATAFTRLPEAAEMRALGEAAARAYGAPGGGSVVAAPGTQILLPLVASLVPPGRAAILSPTYAEHARAAALAGHAVEEVRDIDALHDADLAVLVNPNNPDGRIVPRAELLALAGHLRGKGGLLVVDEAFMDVGPPSERLDGDVARGGMVVLRSFGKFFGLAGLRLGFAIAAPPLARALGARLGPWAVSGPALTVAGRALADLSWQEEMRRRLAAQAARLDEALARSGLAAGGGTALFRLVRTPDAQGLFRRLGEQGILVRRFDHSPDALRIGLPGGEEDFARLEAALSGARASN</sequence>
<evidence type="ECO:0000256" key="5">
    <source>
        <dbReference type="ARBA" id="ARBA00022573"/>
    </source>
</evidence>
<dbReference type="InterPro" id="IPR015422">
    <property type="entry name" value="PyrdxlP-dep_Trfase_small"/>
</dbReference>
<dbReference type="EC" id="4.1.1.81" evidence="4"/>
<evidence type="ECO:0000256" key="9">
    <source>
        <dbReference type="ARBA" id="ARBA00048531"/>
    </source>
</evidence>
<keyword evidence="7 11" id="KW-0456">Lyase</keyword>
<evidence type="ECO:0000313" key="11">
    <source>
        <dbReference type="EMBL" id="MFD2236887.1"/>
    </source>
</evidence>
<evidence type="ECO:0000256" key="3">
    <source>
        <dbReference type="ARBA" id="ARBA00004953"/>
    </source>
</evidence>
<evidence type="ECO:0000256" key="1">
    <source>
        <dbReference type="ARBA" id="ARBA00001933"/>
    </source>
</evidence>
<dbReference type="Gene3D" id="3.40.640.10">
    <property type="entry name" value="Type I PLP-dependent aspartate aminotransferase-like (Major domain)"/>
    <property type="match status" value="1"/>
</dbReference>
<dbReference type="Pfam" id="PF00155">
    <property type="entry name" value="Aminotran_1_2"/>
    <property type="match status" value="1"/>
</dbReference>
<comment type="caution">
    <text evidence="11">The sequence shown here is derived from an EMBL/GenBank/DDBJ whole genome shotgun (WGS) entry which is preliminary data.</text>
</comment>
<keyword evidence="12" id="KW-1185">Reference proteome</keyword>
<dbReference type="InterPro" id="IPR015421">
    <property type="entry name" value="PyrdxlP-dep_Trfase_major"/>
</dbReference>
<dbReference type="RefSeq" id="WP_209739615.1">
    <property type="nucleotide sequence ID" value="NZ_CP072611.1"/>
</dbReference>
<dbReference type="InterPro" id="IPR004839">
    <property type="entry name" value="Aminotransferase_I/II_large"/>
</dbReference>
<accession>A0ABW5CJV7</accession>
<dbReference type="Proteomes" id="UP001597371">
    <property type="component" value="Unassembled WGS sequence"/>
</dbReference>
<dbReference type="Gene3D" id="3.90.1150.10">
    <property type="entry name" value="Aspartate Aminotransferase, domain 1"/>
    <property type="match status" value="1"/>
</dbReference>
<protein>
    <recommendedName>
        <fullName evidence="4">threonine-phosphate decarboxylase</fullName>
        <ecNumber evidence="4">4.1.1.81</ecNumber>
    </recommendedName>
    <alternativeName>
        <fullName evidence="8">L-threonine-O-3-phosphate decarboxylase</fullName>
    </alternativeName>
</protein>
<dbReference type="GO" id="GO:0048472">
    <property type="term" value="F:threonine-phosphate decarboxylase activity"/>
    <property type="evidence" value="ECO:0007669"/>
    <property type="project" value="UniProtKB-EC"/>
</dbReference>
<keyword evidence="6" id="KW-0663">Pyridoxal phosphate</keyword>
<organism evidence="11 12">
    <name type="scientific">Aureimonas populi</name>
    <dbReference type="NCBI Taxonomy" id="1701758"/>
    <lineage>
        <taxon>Bacteria</taxon>
        <taxon>Pseudomonadati</taxon>
        <taxon>Pseudomonadota</taxon>
        <taxon>Alphaproteobacteria</taxon>
        <taxon>Hyphomicrobiales</taxon>
        <taxon>Aurantimonadaceae</taxon>
        <taxon>Aureimonas</taxon>
    </lineage>
</organism>
<dbReference type="PANTHER" id="PTHR42885:SF1">
    <property type="entry name" value="THREONINE-PHOSPHATE DECARBOXYLASE"/>
    <property type="match status" value="1"/>
</dbReference>
<evidence type="ECO:0000256" key="7">
    <source>
        <dbReference type="ARBA" id="ARBA00023239"/>
    </source>
</evidence>
<comment type="function">
    <text evidence="2">Decarboxylates L-threonine-O-3-phosphate to yield (R)-1-amino-2-propanol O-2-phosphate, the precursor for the linkage between the nucleotide loop and the corrin ring in cobalamin.</text>
</comment>
<comment type="cofactor">
    <cofactor evidence="1">
        <name>pyridoxal 5'-phosphate</name>
        <dbReference type="ChEBI" id="CHEBI:597326"/>
    </cofactor>
</comment>
<dbReference type="EMBL" id="JBHUIJ010000005">
    <property type="protein sequence ID" value="MFD2236887.1"/>
    <property type="molecule type" value="Genomic_DNA"/>
</dbReference>
<dbReference type="PROSITE" id="PS00105">
    <property type="entry name" value="AA_TRANSFER_CLASS_1"/>
    <property type="match status" value="1"/>
</dbReference>
<comment type="pathway">
    <text evidence="3">Cofactor biosynthesis; adenosylcobalamin biosynthesis.</text>
</comment>
<dbReference type="PANTHER" id="PTHR42885">
    <property type="entry name" value="HISTIDINOL-PHOSPHATE AMINOTRANSFERASE-RELATED"/>
    <property type="match status" value="1"/>
</dbReference>
<comment type="catalytic activity">
    <reaction evidence="9">
        <text>O-phospho-L-threonine + H(+) = (R)-1-aminopropan-2-yl phosphate + CO2</text>
        <dbReference type="Rhea" id="RHEA:11492"/>
        <dbReference type="ChEBI" id="CHEBI:15378"/>
        <dbReference type="ChEBI" id="CHEBI:16526"/>
        <dbReference type="ChEBI" id="CHEBI:58563"/>
        <dbReference type="ChEBI" id="CHEBI:58675"/>
        <dbReference type="EC" id="4.1.1.81"/>
    </reaction>
</comment>
<evidence type="ECO:0000313" key="12">
    <source>
        <dbReference type="Proteomes" id="UP001597371"/>
    </source>
</evidence>
<evidence type="ECO:0000256" key="2">
    <source>
        <dbReference type="ARBA" id="ARBA00003444"/>
    </source>
</evidence>
<evidence type="ECO:0000256" key="6">
    <source>
        <dbReference type="ARBA" id="ARBA00022898"/>
    </source>
</evidence>
<proteinExistence type="predicted"/>
<dbReference type="InterPro" id="IPR015424">
    <property type="entry name" value="PyrdxlP-dep_Trfase"/>
</dbReference>
<name>A0ABW5CJV7_9HYPH</name>
<evidence type="ECO:0000256" key="8">
    <source>
        <dbReference type="ARBA" id="ARBA00029996"/>
    </source>
</evidence>
<keyword evidence="5" id="KW-0169">Cobalamin biosynthesis</keyword>
<dbReference type="CDD" id="cd00609">
    <property type="entry name" value="AAT_like"/>
    <property type="match status" value="1"/>
</dbReference>